<organism evidence="7 8">
    <name type="scientific">Aspergillus granulosus</name>
    <dbReference type="NCBI Taxonomy" id="176169"/>
    <lineage>
        <taxon>Eukaryota</taxon>
        <taxon>Fungi</taxon>
        <taxon>Dikarya</taxon>
        <taxon>Ascomycota</taxon>
        <taxon>Pezizomycotina</taxon>
        <taxon>Eurotiomycetes</taxon>
        <taxon>Eurotiomycetidae</taxon>
        <taxon>Eurotiales</taxon>
        <taxon>Aspergillaceae</taxon>
        <taxon>Aspergillus</taxon>
        <taxon>Aspergillus subgen. Nidulantes</taxon>
    </lineage>
</organism>
<dbReference type="PANTHER" id="PTHR37534:SF49">
    <property type="entry name" value="LYSINE BIOSYNTHESIS REGULATORY PROTEIN LYS14"/>
    <property type="match status" value="1"/>
</dbReference>
<evidence type="ECO:0000313" key="8">
    <source>
        <dbReference type="Proteomes" id="UP001610334"/>
    </source>
</evidence>
<dbReference type="SUPFAM" id="SSF57701">
    <property type="entry name" value="Zn2/Cys6 DNA-binding domain"/>
    <property type="match status" value="1"/>
</dbReference>
<evidence type="ECO:0000256" key="4">
    <source>
        <dbReference type="ARBA" id="ARBA00023242"/>
    </source>
</evidence>
<evidence type="ECO:0000313" key="7">
    <source>
        <dbReference type="EMBL" id="KAL2803128.1"/>
    </source>
</evidence>
<accession>A0ABR4GVN7</accession>
<dbReference type="PROSITE" id="PS50048">
    <property type="entry name" value="ZN2_CY6_FUNGAL_2"/>
    <property type="match status" value="1"/>
</dbReference>
<evidence type="ECO:0000256" key="2">
    <source>
        <dbReference type="ARBA" id="ARBA00023125"/>
    </source>
</evidence>
<feature type="transmembrane region" description="Helical" evidence="5">
    <location>
        <begin position="461"/>
        <end position="478"/>
    </location>
</feature>
<dbReference type="EMBL" id="JBFXLT010000150">
    <property type="protein sequence ID" value="KAL2803128.1"/>
    <property type="molecule type" value="Genomic_DNA"/>
</dbReference>
<keyword evidence="2" id="KW-0238">DNA-binding</keyword>
<feature type="domain" description="Zn(2)-C6 fungal-type" evidence="6">
    <location>
        <begin position="17"/>
        <end position="55"/>
    </location>
</feature>
<dbReference type="PANTHER" id="PTHR37534">
    <property type="entry name" value="TRANSCRIPTIONAL ACTIVATOR PROTEIN UGA3"/>
    <property type="match status" value="1"/>
</dbReference>
<dbReference type="Proteomes" id="UP001610334">
    <property type="component" value="Unassembled WGS sequence"/>
</dbReference>
<gene>
    <name evidence="7" type="ORF">BJX63DRAFT_86247</name>
</gene>
<keyword evidence="8" id="KW-1185">Reference proteome</keyword>
<protein>
    <recommendedName>
        <fullName evidence="6">Zn(2)-C6 fungal-type domain-containing protein</fullName>
    </recommendedName>
</protein>
<dbReference type="SMART" id="SM00066">
    <property type="entry name" value="GAL4"/>
    <property type="match status" value="1"/>
</dbReference>
<comment type="caution">
    <text evidence="7">The sequence shown here is derived from an EMBL/GenBank/DDBJ whole genome shotgun (WGS) entry which is preliminary data.</text>
</comment>
<keyword evidence="5" id="KW-0472">Membrane</keyword>
<dbReference type="InterPro" id="IPR036864">
    <property type="entry name" value="Zn2-C6_fun-type_DNA-bd_sf"/>
</dbReference>
<keyword evidence="3" id="KW-0804">Transcription</keyword>
<keyword evidence="1" id="KW-0805">Transcription regulation</keyword>
<evidence type="ECO:0000259" key="6">
    <source>
        <dbReference type="PROSITE" id="PS50048"/>
    </source>
</evidence>
<keyword evidence="5" id="KW-1133">Transmembrane helix</keyword>
<keyword evidence="5" id="KW-0812">Transmembrane</keyword>
<evidence type="ECO:0000256" key="5">
    <source>
        <dbReference type="SAM" id="Phobius"/>
    </source>
</evidence>
<name>A0ABR4GVN7_9EURO</name>
<reference evidence="7 8" key="1">
    <citation type="submission" date="2024-07" db="EMBL/GenBank/DDBJ databases">
        <title>Section-level genome sequencing and comparative genomics of Aspergillus sections Usti and Cavernicolus.</title>
        <authorList>
            <consortium name="Lawrence Berkeley National Laboratory"/>
            <person name="Nybo J.L."/>
            <person name="Vesth T.C."/>
            <person name="Theobald S."/>
            <person name="Frisvad J.C."/>
            <person name="Larsen T.O."/>
            <person name="Kjaerboelling I."/>
            <person name="Rothschild-Mancinelli K."/>
            <person name="Lyhne E.K."/>
            <person name="Kogle M.E."/>
            <person name="Barry K."/>
            <person name="Clum A."/>
            <person name="Na H."/>
            <person name="Ledsgaard L."/>
            <person name="Lin J."/>
            <person name="Lipzen A."/>
            <person name="Kuo A."/>
            <person name="Riley R."/>
            <person name="Mondo S."/>
            <person name="Labutti K."/>
            <person name="Haridas S."/>
            <person name="Pangalinan J."/>
            <person name="Salamov A.A."/>
            <person name="Simmons B.A."/>
            <person name="Magnuson J.K."/>
            <person name="Chen J."/>
            <person name="Drula E."/>
            <person name="Henrissat B."/>
            <person name="Wiebenga A."/>
            <person name="Lubbers R.J."/>
            <person name="Gomes A.C."/>
            <person name="Makela M.R."/>
            <person name="Stajich J."/>
            <person name="Grigoriev I.V."/>
            <person name="Mortensen U.H."/>
            <person name="De Vries R.P."/>
            <person name="Baker S.E."/>
            <person name="Andersen M.R."/>
        </authorList>
    </citation>
    <scope>NUCLEOTIDE SEQUENCE [LARGE SCALE GENOMIC DNA]</scope>
    <source>
        <strain evidence="7 8">CBS 588.65</strain>
    </source>
</reference>
<evidence type="ECO:0000256" key="1">
    <source>
        <dbReference type="ARBA" id="ARBA00023015"/>
    </source>
</evidence>
<dbReference type="InterPro" id="IPR001138">
    <property type="entry name" value="Zn2Cys6_DnaBD"/>
</dbReference>
<evidence type="ECO:0000256" key="3">
    <source>
        <dbReference type="ARBA" id="ARBA00023163"/>
    </source>
</evidence>
<dbReference type="CDD" id="cd00067">
    <property type="entry name" value="GAL4"/>
    <property type="match status" value="1"/>
</dbReference>
<keyword evidence="4" id="KW-0539">Nucleus</keyword>
<sequence length="589" mass="66193">MFQGGRRGIPQTDRSPGCRTCRIRKVKCDEERLRIEGQAGPHCRRCSAARILCEWQGGPIPRKKAGKKGPKSMGQEGADSRGILVPVASPSLLVPTPPRSICSPGNSLQAANSLSLSTFDRLCLDYLQSSALVIVLGKHWPWSTIYYAYERIAVNQPMLMSAILASTASEIHQSRLYDQKKPPPHTASADIEARVHYGRALSSLREALKQDVRSPEQVEAIFITLWLLIDYENRFGNGAAAINIHIRGIQGLLFNHVVPSLKYSEPLLQAAIQPGVEAEPSQPPSAGVPSVSTVCSRTTECDIYDGQLRRTAVPLFLLWTLYFYSPGVLFNTAQSLNIDNSLFRCFLLADKANGDLTLEDLYRISRQSPSRFWGEIYPATAKLDDLENLPGLKLYHRSHVTQFKITELFKRGSWGFHGKDSYSHILEEIVSISEEYDIVLSSAKAAQSCDIPGAGRRVMETIYWASITFYGTIVYFYLCTKQLIDPSKLTNQPQLSRLIPLETAVSHVLELSLRLYRSRPRLMLRIPWQLFMAGIATSDTIYQDWVSIRLRELGRYGRNFTRLSDRYDEIIHGGDPFASVRCLGMLEFE</sequence>
<proteinExistence type="predicted"/>
<dbReference type="Gene3D" id="4.10.240.10">
    <property type="entry name" value="Zn(2)-C6 fungal-type DNA-binding domain"/>
    <property type="match status" value="1"/>
</dbReference>